<dbReference type="Proteomes" id="UP000249363">
    <property type="component" value="Unassembled WGS sequence"/>
</dbReference>
<proteinExistence type="predicted"/>
<dbReference type="Gene3D" id="2.60.120.650">
    <property type="entry name" value="Cupin"/>
    <property type="match status" value="1"/>
</dbReference>
<dbReference type="SMART" id="SM00558">
    <property type="entry name" value="JmjC"/>
    <property type="match status" value="1"/>
</dbReference>
<evidence type="ECO:0000256" key="1">
    <source>
        <dbReference type="ARBA" id="ARBA00004123"/>
    </source>
</evidence>
<evidence type="ECO:0000313" key="8">
    <source>
        <dbReference type="Proteomes" id="UP000249363"/>
    </source>
</evidence>
<organism evidence="7 8">
    <name type="scientific">Talaromyces amestolkiae</name>
    <dbReference type="NCBI Taxonomy" id="1196081"/>
    <lineage>
        <taxon>Eukaryota</taxon>
        <taxon>Fungi</taxon>
        <taxon>Dikarya</taxon>
        <taxon>Ascomycota</taxon>
        <taxon>Pezizomycotina</taxon>
        <taxon>Eurotiomycetes</taxon>
        <taxon>Eurotiomycetidae</taxon>
        <taxon>Eurotiales</taxon>
        <taxon>Trichocomaceae</taxon>
        <taxon>Talaromyces</taxon>
        <taxon>Talaromyces sect. Talaromyces</taxon>
    </lineage>
</organism>
<evidence type="ECO:0000313" key="7">
    <source>
        <dbReference type="EMBL" id="RAO64005.1"/>
    </source>
</evidence>
<feature type="region of interest" description="Disordered" evidence="5">
    <location>
        <begin position="542"/>
        <end position="569"/>
    </location>
</feature>
<dbReference type="GO" id="GO:0005634">
    <property type="term" value="C:nucleus"/>
    <property type="evidence" value="ECO:0007669"/>
    <property type="project" value="UniProtKB-SubCell"/>
</dbReference>
<evidence type="ECO:0000256" key="2">
    <source>
        <dbReference type="ARBA" id="ARBA00023015"/>
    </source>
</evidence>
<dbReference type="SUPFAM" id="SSF51197">
    <property type="entry name" value="Clavaminate synthase-like"/>
    <property type="match status" value="1"/>
</dbReference>
<dbReference type="RefSeq" id="XP_040728522.1">
    <property type="nucleotide sequence ID" value="XM_040873764.1"/>
</dbReference>
<dbReference type="Pfam" id="PF02373">
    <property type="entry name" value="JmjC"/>
    <property type="match status" value="1"/>
</dbReference>
<feature type="compositionally biased region" description="Acidic residues" evidence="5">
    <location>
        <begin position="545"/>
        <end position="555"/>
    </location>
</feature>
<feature type="region of interest" description="Disordered" evidence="5">
    <location>
        <begin position="898"/>
        <end position="954"/>
    </location>
</feature>
<dbReference type="PROSITE" id="PS51184">
    <property type="entry name" value="JMJC"/>
    <property type="match status" value="1"/>
</dbReference>
<comment type="caution">
    <text evidence="7">The sequence shown here is derived from an EMBL/GenBank/DDBJ whole genome shotgun (WGS) entry which is preliminary data.</text>
</comment>
<comment type="subcellular location">
    <subcellularLocation>
        <location evidence="1">Nucleus</location>
    </subcellularLocation>
</comment>
<feature type="domain" description="JmjC" evidence="6">
    <location>
        <begin position="154"/>
        <end position="333"/>
    </location>
</feature>
<reference evidence="7 8" key="1">
    <citation type="journal article" date="2017" name="Biotechnol. Biofuels">
        <title>Differential beta-glucosidase expression as a function of carbon source availability in Talaromyces amestolkiae: a genomic and proteomic approach.</title>
        <authorList>
            <person name="de Eugenio L.I."/>
            <person name="Mendez-Liter J.A."/>
            <person name="Nieto-Dominguez M."/>
            <person name="Alonso L."/>
            <person name="Gil-Munoz J."/>
            <person name="Barriuso J."/>
            <person name="Prieto A."/>
            <person name="Martinez M.J."/>
        </authorList>
    </citation>
    <scope>NUCLEOTIDE SEQUENCE [LARGE SCALE GENOMIC DNA]</scope>
    <source>
        <strain evidence="7 8">CIB</strain>
    </source>
</reference>
<keyword evidence="4" id="KW-0539">Nucleus</keyword>
<dbReference type="InterPro" id="IPR018866">
    <property type="entry name" value="Znf-4CXXC_R1"/>
</dbReference>
<evidence type="ECO:0000256" key="3">
    <source>
        <dbReference type="ARBA" id="ARBA00023163"/>
    </source>
</evidence>
<keyword evidence="8" id="KW-1185">Reference proteome</keyword>
<keyword evidence="3" id="KW-0804">Transcription</keyword>
<dbReference type="InterPro" id="IPR003347">
    <property type="entry name" value="JmjC_dom"/>
</dbReference>
<gene>
    <name evidence="7" type="ORF">BHQ10_000017</name>
</gene>
<accession>A0A364KKD3</accession>
<dbReference type="STRING" id="1196081.A0A364KKD3"/>
<dbReference type="EMBL" id="MIKG01000001">
    <property type="protein sequence ID" value="RAO64005.1"/>
    <property type="molecule type" value="Genomic_DNA"/>
</dbReference>
<name>A0A364KKD3_TALAM</name>
<evidence type="ECO:0000256" key="4">
    <source>
        <dbReference type="ARBA" id="ARBA00023242"/>
    </source>
</evidence>
<protein>
    <recommendedName>
        <fullName evidence="6">JmjC domain-containing protein</fullName>
    </recommendedName>
</protein>
<evidence type="ECO:0000256" key="5">
    <source>
        <dbReference type="SAM" id="MobiDB-lite"/>
    </source>
</evidence>
<sequence length="972" mass="111181">MPAQRPQAAFEPIPPNIDVPALVESTPNFEWVVRIPCDAIYEQGLENFEKLVRLHVITGGKPLVVEGYDTRFEKWIFAEQWLRDNLSSKSEVARNLTAKTNIPLSIGHYLSNMPMLAEQITPQNFTEPTRQRIYLKDIDCPDVWHEKLRDIIPPFLFYMNESTLDPTYLSQDFAKAGDLMSSLPTPMRAENLMCYIGHEGTYTPCHQEMCATLGHNIMVETSTGTFEHGKRTKPGSSIWFMTETKDHHLVSEYWSSILGHDIDLEDHFAQISAWKAAPFTTYVVEQRAGDFILIPPLAPHQVWNRGTRTMKVAWNRTTVETLEMALEEALPRARTVCRDEQYKNKSIIYFTLEKYSGLLAAAERLNTKTTKVRHLQKDFKKLYAMFTAIMLSESFSNEFSEESKVEFLPYDSNVTCSYCRCNIFNRFLTCTHCVGKFANGEDDCYDVCMECYAMGRSCGCISNLQWVEQFPWQELVRKHETWGKQISRMQNLKMQNPKEDRYVSLSTERLHLGHRTLAEVCQLELMRRPWVDITKHTFDEREGLDSQDDEDDQGSGDERRVKKRKVHPRDKLAKEQARCHICKALEPTWKLAFCLTCSLHYCYGSLFRAFEIKPQEVMQTYRWECPRCRKICSCGACRRKFTTQPYEPKGLTLGHDTRKVADPRSVEALVNFSHSNIGWLKKAGDGTSDSTRRLQRHQAEAEQAKMQEAFAVQDDDALFVEQPVQNGYSNTESTFHDGVPIDPALGGPPAAPSHNFDIYDPSVHLPELAARVHQLTQSSAVHGLTRSEEEILRDAAAIRFEMPSGNRLHVDLTQDVTTDGNATYGIDPGLLQTTIGGENGALPRAANHIPVVQSKSRPRKNKGQLVVRLRLGQEHMHAIAQTYKDQPSPNAATIITSDILPFQDEPLPTPENSRKKRRRGEKDDDFKVWRKGRNPPQTLETDHHPENGDKRRRAVRIANYYENSDLELSDGV</sequence>
<evidence type="ECO:0000259" key="6">
    <source>
        <dbReference type="PROSITE" id="PS51184"/>
    </source>
</evidence>
<keyword evidence="2" id="KW-0805">Transcription regulation</keyword>
<feature type="compositionally biased region" description="Basic and acidic residues" evidence="5">
    <location>
        <begin position="940"/>
        <end position="949"/>
    </location>
</feature>
<dbReference type="OrthoDB" id="298344at2759"/>
<dbReference type="AlphaFoldDB" id="A0A364KKD3"/>
<dbReference type="Pfam" id="PF10497">
    <property type="entry name" value="zf-4CXXC_R1"/>
    <property type="match status" value="1"/>
</dbReference>
<dbReference type="GeneID" id="63789234"/>